<evidence type="ECO:0000313" key="3">
    <source>
        <dbReference type="Proteomes" id="UP000314982"/>
    </source>
</evidence>
<name>A0A4W5RZ88_9TELE</name>
<dbReference type="Proteomes" id="UP000314982">
    <property type="component" value="Unassembled WGS sequence"/>
</dbReference>
<dbReference type="GeneTree" id="ENSGT00940000178019"/>
<sequence length="83" mass="9122">LLSIETLLEHSPHSPMDTDTTGFNNVSAPPSNYHLDHTNLDNMEWLDLTMPGPTGGLNPLGLPPSGVFSSDFLDSHDLQLHWD</sequence>
<proteinExistence type="predicted"/>
<accession>A0A4W5RZ88</accession>
<reference evidence="2" key="3">
    <citation type="submission" date="2025-09" db="UniProtKB">
        <authorList>
            <consortium name="Ensembl"/>
        </authorList>
    </citation>
    <scope>IDENTIFICATION</scope>
</reference>
<dbReference type="AlphaFoldDB" id="A0A4W5RZ88"/>
<dbReference type="InterPro" id="IPR043451">
    <property type="entry name" value="Myocardin-like"/>
</dbReference>
<dbReference type="GO" id="GO:0045944">
    <property type="term" value="P:positive regulation of transcription by RNA polymerase II"/>
    <property type="evidence" value="ECO:0007669"/>
    <property type="project" value="TreeGrafter"/>
</dbReference>
<reference evidence="3" key="1">
    <citation type="submission" date="2018-06" db="EMBL/GenBank/DDBJ databases">
        <title>Genome assembly of Danube salmon.</title>
        <authorList>
            <person name="Macqueen D.J."/>
            <person name="Gundappa M.K."/>
        </authorList>
    </citation>
    <scope>NUCLEOTIDE SEQUENCE [LARGE SCALE GENOMIC DNA]</scope>
</reference>
<dbReference type="STRING" id="62062.ENSHHUP00000090344"/>
<dbReference type="GO" id="GO:0005634">
    <property type="term" value="C:nucleus"/>
    <property type="evidence" value="ECO:0007669"/>
    <property type="project" value="TreeGrafter"/>
</dbReference>
<dbReference type="PANTHER" id="PTHR22793">
    <property type="entry name" value="MYOCARDIN-RELATED TRANSCRIPTION FACTOR-RELATED"/>
    <property type="match status" value="1"/>
</dbReference>
<keyword evidence="3" id="KW-1185">Reference proteome</keyword>
<protein>
    <submittedName>
        <fullName evidence="2">Uncharacterized protein</fullName>
    </submittedName>
</protein>
<dbReference type="Ensembl" id="ENSHHUT00000093143.1">
    <property type="protein sequence ID" value="ENSHHUP00000090344.1"/>
    <property type="gene ID" value="ENSHHUG00000052162.1"/>
</dbReference>
<feature type="region of interest" description="Disordered" evidence="1">
    <location>
        <begin position="10"/>
        <end position="29"/>
    </location>
</feature>
<evidence type="ECO:0000313" key="2">
    <source>
        <dbReference type="Ensembl" id="ENSHHUP00000090344.1"/>
    </source>
</evidence>
<dbReference type="PANTHER" id="PTHR22793:SF5">
    <property type="entry name" value="MYOCARDIN-RELATED TRANSCRIPTION FACTOR B"/>
    <property type="match status" value="1"/>
</dbReference>
<dbReference type="GO" id="GO:0003713">
    <property type="term" value="F:transcription coactivator activity"/>
    <property type="evidence" value="ECO:0007669"/>
    <property type="project" value="TreeGrafter"/>
</dbReference>
<evidence type="ECO:0000256" key="1">
    <source>
        <dbReference type="SAM" id="MobiDB-lite"/>
    </source>
</evidence>
<dbReference type="GO" id="GO:0051145">
    <property type="term" value="P:smooth muscle cell differentiation"/>
    <property type="evidence" value="ECO:0007669"/>
    <property type="project" value="TreeGrafter"/>
</dbReference>
<reference evidence="2" key="2">
    <citation type="submission" date="2025-08" db="UniProtKB">
        <authorList>
            <consortium name="Ensembl"/>
        </authorList>
    </citation>
    <scope>IDENTIFICATION</scope>
</reference>
<organism evidence="2 3">
    <name type="scientific">Hucho hucho</name>
    <name type="common">huchen</name>
    <dbReference type="NCBI Taxonomy" id="62062"/>
    <lineage>
        <taxon>Eukaryota</taxon>
        <taxon>Metazoa</taxon>
        <taxon>Chordata</taxon>
        <taxon>Craniata</taxon>
        <taxon>Vertebrata</taxon>
        <taxon>Euteleostomi</taxon>
        <taxon>Actinopterygii</taxon>
        <taxon>Neopterygii</taxon>
        <taxon>Teleostei</taxon>
        <taxon>Protacanthopterygii</taxon>
        <taxon>Salmoniformes</taxon>
        <taxon>Salmonidae</taxon>
        <taxon>Salmoninae</taxon>
        <taxon>Hucho</taxon>
    </lineage>
</organism>
<feature type="compositionally biased region" description="Polar residues" evidence="1">
    <location>
        <begin position="17"/>
        <end position="29"/>
    </location>
</feature>